<dbReference type="PROSITE" id="PS50141">
    <property type="entry name" value="A_DEAMIN_EDITASE"/>
    <property type="match status" value="1"/>
</dbReference>
<keyword evidence="3" id="KW-1185">Reference proteome</keyword>
<dbReference type="GO" id="GO:0003726">
    <property type="term" value="F:double-stranded RNA adenosine deaminase activity"/>
    <property type="evidence" value="ECO:0007669"/>
    <property type="project" value="TreeGrafter"/>
</dbReference>
<dbReference type="GO" id="GO:0006382">
    <property type="term" value="P:adenosine to inosine editing"/>
    <property type="evidence" value="ECO:0007669"/>
    <property type="project" value="TreeGrafter"/>
</dbReference>
<dbReference type="PANTHER" id="PTHR10910:SF62">
    <property type="entry name" value="AT07585P-RELATED"/>
    <property type="match status" value="1"/>
</dbReference>
<dbReference type="GO" id="GO:0003725">
    <property type="term" value="F:double-stranded RNA binding"/>
    <property type="evidence" value="ECO:0007669"/>
    <property type="project" value="TreeGrafter"/>
</dbReference>
<evidence type="ECO:0000259" key="1">
    <source>
        <dbReference type="PROSITE" id="PS50141"/>
    </source>
</evidence>
<organism evidence="2 3">
    <name type="scientific">Leptosia nina</name>
    <dbReference type="NCBI Taxonomy" id="320188"/>
    <lineage>
        <taxon>Eukaryota</taxon>
        <taxon>Metazoa</taxon>
        <taxon>Ecdysozoa</taxon>
        <taxon>Arthropoda</taxon>
        <taxon>Hexapoda</taxon>
        <taxon>Insecta</taxon>
        <taxon>Pterygota</taxon>
        <taxon>Neoptera</taxon>
        <taxon>Endopterygota</taxon>
        <taxon>Lepidoptera</taxon>
        <taxon>Glossata</taxon>
        <taxon>Ditrysia</taxon>
        <taxon>Papilionoidea</taxon>
        <taxon>Pieridae</taxon>
        <taxon>Pierinae</taxon>
        <taxon>Leptosia</taxon>
    </lineage>
</organism>
<dbReference type="GO" id="GO:0008251">
    <property type="term" value="F:tRNA-specific adenosine deaminase activity"/>
    <property type="evidence" value="ECO:0007669"/>
    <property type="project" value="TreeGrafter"/>
</dbReference>
<dbReference type="GO" id="GO:0005737">
    <property type="term" value="C:cytoplasm"/>
    <property type="evidence" value="ECO:0007669"/>
    <property type="project" value="TreeGrafter"/>
</dbReference>
<sequence length="192" mass="21486">MARCQNARAFASEAQWRRRIAVPAKLSGAVIAICGRFESYIQGLPPPYTLVPPMMALSASTETRTPARAPSFSVCWCAISPMPEILNAVTGKLDTDQPSLLCKQAMFARWIYLMKKLPLSPQEPMDKLPKVDEPEALLYAEAKQLSTEYQVAKQCLMAAFERAQLGKWVKKPIEQDQFLCEIYDANPTLLFA</sequence>
<proteinExistence type="predicted"/>
<dbReference type="Pfam" id="PF02137">
    <property type="entry name" value="A_deamin"/>
    <property type="match status" value="1"/>
</dbReference>
<dbReference type="Proteomes" id="UP001497472">
    <property type="component" value="Unassembled WGS sequence"/>
</dbReference>
<dbReference type="AlphaFoldDB" id="A0AAV1K5H5"/>
<feature type="domain" description="A to I editase" evidence="1">
    <location>
        <begin position="32"/>
        <end position="178"/>
    </location>
</feature>
<name>A0AAV1K5H5_9NEOP</name>
<gene>
    <name evidence="2" type="ORF">LNINA_LOCUS14727</name>
</gene>
<protein>
    <recommendedName>
        <fullName evidence="1">A to I editase domain-containing protein</fullName>
    </recommendedName>
</protein>
<dbReference type="InterPro" id="IPR002466">
    <property type="entry name" value="A_deamin"/>
</dbReference>
<dbReference type="GO" id="GO:0006396">
    <property type="term" value="P:RNA processing"/>
    <property type="evidence" value="ECO:0007669"/>
    <property type="project" value="InterPro"/>
</dbReference>
<evidence type="ECO:0000313" key="3">
    <source>
        <dbReference type="Proteomes" id="UP001497472"/>
    </source>
</evidence>
<dbReference type="EMBL" id="CAVLEF010000281">
    <property type="protein sequence ID" value="CAK1555945.1"/>
    <property type="molecule type" value="Genomic_DNA"/>
</dbReference>
<reference evidence="2 3" key="1">
    <citation type="submission" date="2023-11" db="EMBL/GenBank/DDBJ databases">
        <authorList>
            <person name="Okamura Y."/>
        </authorList>
    </citation>
    <scope>NUCLEOTIDE SEQUENCE [LARGE SCALE GENOMIC DNA]</scope>
</reference>
<evidence type="ECO:0000313" key="2">
    <source>
        <dbReference type="EMBL" id="CAK1555945.1"/>
    </source>
</evidence>
<dbReference type="GO" id="GO:0005730">
    <property type="term" value="C:nucleolus"/>
    <property type="evidence" value="ECO:0007669"/>
    <property type="project" value="TreeGrafter"/>
</dbReference>
<comment type="caution">
    <text evidence="2">The sequence shown here is derived from an EMBL/GenBank/DDBJ whole genome shotgun (WGS) entry which is preliminary data.</text>
</comment>
<accession>A0AAV1K5H5</accession>
<dbReference type="PANTHER" id="PTHR10910">
    <property type="entry name" value="EUKARYOTE SPECIFIC DSRNA BINDING PROTEIN"/>
    <property type="match status" value="1"/>
</dbReference>